<accession>A0A6J5D7L3</accession>
<dbReference type="AlphaFoldDB" id="A0A6J5D7L3"/>
<sequence>MHMIDETVRFTTSLAEDSLNPARPRLARHHSGVRWMALLKGCAYTAAAVALLFFTYRLFSH</sequence>
<keyword evidence="3" id="KW-1185">Reference proteome</keyword>
<keyword evidence="1" id="KW-1133">Transmembrane helix</keyword>
<gene>
    <name evidence="2" type="ORF">LMG29542_01145</name>
</gene>
<proteinExistence type="predicted"/>
<keyword evidence="1" id="KW-0472">Membrane</keyword>
<evidence type="ECO:0000313" key="2">
    <source>
        <dbReference type="EMBL" id="CAB3749923.1"/>
    </source>
</evidence>
<reference evidence="2 3" key="1">
    <citation type="submission" date="2020-04" db="EMBL/GenBank/DDBJ databases">
        <authorList>
            <person name="De Canck E."/>
        </authorList>
    </citation>
    <scope>NUCLEOTIDE SEQUENCE [LARGE SCALE GENOMIC DNA]</scope>
    <source>
        <strain evidence="2 3">LMG 29542</strain>
    </source>
</reference>
<evidence type="ECO:0000313" key="3">
    <source>
        <dbReference type="Proteomes" id="UP000494363"/>
    </source>
</evidence>
<feature type="transmembrane region" description="Helical" evidence="1">
    <location>
        <begin position="35"/>
        <end position="59"/>
    </location>
</feature>
<dbReference type="EMBL" id="CADIKH010000004">
    <property type="protein sequence ID" value="CAB3749923.1"/>
    <property type="molecule type" value="Genomic_DNA"/>
</dbReference>
<organism evidence="2 3">
    <name type="scientific">Paraburkholderia humisilvae</name>
    <dbReference type="NCBI Taxonomy" id="627669"/>
    <lineage>
        <taxon>Bacteria</taxon>
        <taxon>Pseudomonadati</taxon>
        <taxon>Pseudomonadota</taxon>
        <taxon>Betaproteobacteria</taxon>
        <taxon>Burkholderiales</taxon>
        <taxon>Burkholderiaceae</taxon>
        <taxon>Paraburkholderia</taxon>
    </lineage>
</organism>
<name>A0A6J5D7L3_9BURK</name>
<dbReference type="Proteomes" id="UP000494363">
    <property type="component" value="Unassembled WGS sequence"/>
</dbReference>
<keyword evidence="1" id="KW-0812">Transmembrane</keyword>
<evidence type="ECO:0000256" key="1">
    <source>
        <dbReference type="SAM" id="Phobius"/>
    </source>
</evidence>
<protein>
    <submittedName>
        <fullName evidence="2">Uncharacterized protein</fullName>
    </submittedName>
</protein>